<accession>A0A1E5T170</accession>
<evidence type="ECO:0000313" key="1">
    <source>
        <dbReference type="EMBL" id="OEK05120.1"/>
    </source>
</evidence>
<dbReference type="STRING" id="1563681.BFP71_17030"/>
<name>A0A1E5T170_9BACT</name>
<dbReference type="AlphaFoldDB" id="A0A1E5T170"/>
<evidence type="ECO:0000313" key="2">
    <source>
        <dbReference type="Proteomes" id="UP000095552"/>
    </source>
</evidence>
<gene>
    <name evidence="1" type="ORF">BFP71_17030</name>
</gene>
<dbReference type="RefSeq" id="WP_069836624.1">
    <property type="nucleotide sequence ID" value="NZ_MDGQ01000005.1"/>
</dbReference>
<keyword evidence="2" id="KW-1185">Reference proteome</keyword>
<proteinExistence type="predicted"/>
<dbReference type="PROSITE" id="PS51257">
    <property type="entry name" value="PROKAR_LIPOPROTEIN"/>
    <property type="match status" value="1"/>
</dbReference>
<protein>
    <recommendedName>
        <fullName evidence="3">Lipoprotein</fullName>
    </recommendedName>
</protein>
<comment type="caution">
    <text evidence="1">The sequence shown here is derived from an EMBL/GenBank/DDBJ whole genome shotgun (WGS) entry which is preliminary data.</text>
</comment>
<dbReference type="OrthoDB" id="394913at2"/>
<sequence length="256" mass="29511">MKNELVIFSLFILLTVISGCSKKTIEDSIEIKDSLNYEEKDPSLASKANQKRLSSTYLEEDSVLLDLYNFDKFNLIVNEISLSNYDSLFRKKLNQPGVKASTVMSLNDSCFILPLTNGETDTLCSFDDGNYFEEYTLKGEVLDHYLLNYQNFESGGDFLKNKITGINYSLGLTYALTDKGSFILIGDRSNPHSDNYLIVGDTKRSDNYELLNMSFLELYPLHSFWVSEVSFVVSFRYNVDNQRKSRSYYQFQLEFF</sequence>
<evidence type="ECO:0008006" key="3">
    <source>
        <dbReference type="Google" id="ProtNLM"/>
    </source>
</evidence>
<dbReference type="EMBL" id="MDGQ01000005">
    <property type="protein sequence ID" value="OEK05120.1"/>
    <property type="molecule type" value="Genomic_DNA"/>
</dbReference>
<dbReference type="Proteomes" id="UP000095552">
    <property type="component" value="Unassembled WGS sequence"/>
</dbReference>
<reference evidence="1 2" key="1">
    <citation type="submission" date="2016-08" db="EMBL/GenBank/DDBJ databases">
        <title>Draft genome of Fabibacter sp. strain SK-8.</title>
        <authorList>
            <person name="Wong S.-K."/>
            <person name="Hamasaki K."/>
            <person name="Yoshizawa S."/>
        </authorList>
    </citation>
    <scope>NUCLEOTIDE SEQUENCE [LARGE SCALE GENOMIC DNA]</scope>
    <source>
        <strain evidence="1 2">SK-8</strain>
    </source>
</reference>
<organism evidence="1 2">
    <name type="scientific">Roseivirga misakiensis</name>
    <dbReference type="NCBI Taxonomy" id="1563681"/>
    <lineage>
        <taxon>Bacteria</taxon>
        <taxon>Pseudomonadati</taxon>
        <taxon>Bacteroidota</taxon>
        <taxon>Cytophagia</taxon>
        <taxon>Cytophagales</taxon>
        <taxon>Roseivirgaceae</taxon>
        <taxon>Roseivirga</taxon>
    </lineage>
</organism>